<proteinExistence type="predicted"/>
<comment type="caution">
    <text evidence="2">The sequence shown here is derived from an EMBL/GenBank/DDBJ whole genome shotgun (WGS) entry which is preliminary data.</text>
</comment>
<dbReference type="PROSITE" id="PS51257">
    <property type="entry name" value="PROKAR_LIPOPROTEIN"/>
    <property type="match status" value="1"/>
</dbReference>
<evidence type="ECO:0000313" key="2">
    <source>
        <dbReference type="EMBL" id="TCD28988.1"/>
    </source>
</evidence>
<protein>
    <recommendedName>
        <fullName evidence="4">Lipoprotein</fullName>
    </recommendedName>
</protein>
<sequence>MKRKLLCIALISAVAIFACRKDFSPDDGEAVSNPFLTEAKSYYYKEAQKNGILSVSKLAAAKGLVKSQQRSVTPLWAKNFTAKTGGNVFTEVPIITNKKIIALYNFAGKKTDTRINLSRVNASFQRLLIYKTAKGNFHQVVLTYIPDYDYLEKNHFDASINQINKTDSYTGYIEFSTVGDEKMFVVQFKDGKAKNKITLSNISLQSKLLLSKKMGTTNSPAVKDKMMSAGENCTESCTLQFQTICVEMGDPLMEFCGEPEYIGDKCIEVCVPGDPEHPEDPDPSDPCLNPQNFFMCNPEGTPDPSEAATVAKVKIDFPVD</sequence>
<organism evidence="2 3">
    <name type="scientific">Pedobacter psychrodurus</name>
    <dbReference type="NCBI Taxonomy" id="2530456"/>
    <lineage>
        <taxon>Bacteria</taxon>
        <taxon>Pseudomonadati</taxon>
        <taxon>Bacteroidota</taxon>
        <taxon>Sphingobacteriia</taxon>
        <taxon>Sphingobacteriales</taxon>
        <taxon>Sphingobacteriaceae</taxon>
        <taxon>Pedobacter</taxon>
    </lineage>
</organism>
<gene>
    <name evidence="2" type="ORF">EZ456_02175</name>
</gene>
<reference evidence="2 3" key="1">
    <citation type="submission" date="2019-02" db="EMBL/GenBank/DDBJ databases">
        <title>Pedobacter sp. RP-3-21 sp. nov., isolated from Arctic soil.</title>
        <authorList>
            <person name="Dahal R.H."/>
        </authorList>
    </citation>
    <scope>NUCLEOTIDE SEQUENCE [LARGE SCALE GENOMIC DNA]</scope>
    <source>
        <strain evidence="2 3">RP-3-21</strain>
    </source>
</reference>
<evidence type="ECO:0008006" key="4">
    <source>
        <dbReference type="Google" id="ProtNLM"/>
    </source>
</evidence>
<feature type="signal peptide" evidence="1">
    <location>
        <begin position="1"/>
        <end position="20"/>
    </location>
</feature>
<dbReference type="EMBL" id="SJSO01000002">
    <property type="protein sequence ID" value="TCD28988.1"/>
    <property type="molecule type" value="Genomic_DNA"/>
</dbReference>
<keyword evidence="1" id="KW-0732">Signal</keyword>
<dbReference type="RefSeq" id="WP_131526904.1">
    <property type="nucleotide sequence ID" value="NZ_SJSO01000002.1"/>
</dbReference>
<feature type="chain" id="PRO_5020468704" description="Lipoprotein" evidence="1">
    <location>
        <begin position="21"/>
        <end position="320"/>
    </location>
</feature>
<evidence type="ECO:0000313" key="3">
    <source>
        <dbReference type="Proteomes" id="UP000293925"/>
    </source>
</evidence>
<dbReference type="Proteomes" id="UP000293925">
    <property type="component" value="Unassembled WGS sequence"/>
</dbReference>
<evidence type="ECO:0000256" key="1">
    <source>
        <dbReference type="SAM" id="SignalP"/>
    </source>
</evidence>
<dbReference type="OrthoDB" id="923450at2"/>
<name>A0A4V2MRC3_9SPHI</name>
<keyword evidence="3" id="KW-1185">Reference proteome</keyword>
<dbReference type="AlphaFoldDB" id="A0A4V2MRC3"/>
<accession>A0A4V2MRC3</accession>